<accession>A0ABP7DRX0</accession>
<evidence type="ECO:0000259" key="1">
    <source>
        <dbReference type="Pfam" id="PF21834"/>
    </source>
</evidence>
<dbReference type="Proteomes" id="UP001500523">
    <property type="component" value="Unassembled WGS sequence"/>
</dbReference>
<organism evidence="2 3">
    <name type="scientific">Sphingomonas cynarae</name>
    <dbReference type="NCBI Taxonomy" id="930197"/>
    <lineage>
        <taxon>Bacteria</taxon>
        <taxon>Pseudomonadati</taxon>
        <taxon>Pseudomonadota</taxon>
        <taxon>Alphaproteobacteria</taxon>
        <taxon>Sphingomonadales</taxon>
        <taxon>Sphingomonadaceae</taxon>
        <taxon>Sphingomonas</taxon>
    </lineage>
</organism>
<sequence>MPRFHLNIFSDVEARDDEGIERPDLDRVIKEAVVGVRDLVASNIREGRAVYRSHRIEITDEAGNLMHTVYFGDVIDLRD</sequence>
<proteinExistence type="predicted"/>
<feature type="domain" description="DUF6894" evidence="1">
    <location>
        <begin position="3"/>
        <end position="71"/>
    </location>
</feature>
<name>A0ABP7DRX0_9SPHN</name>
<protein>
    <recommendedName>
        <fullName evidence="1">DUF6894 domain-containing protein</fullName>
    </recommendedName>
</protein>
<evidence type="ECO:0000313" key="3">
    <source>
        <dbReference type="Proteomes" id="UP001500523"/>
    </source>
</evidence>
<dbReference type="EMBL" id="BAABBF010000003">
    <property type="protein sequence ID" value="GAA3709310.1"/>
    <property type="molecule type" value="Genomic_DNA"/>
</dbReference>
<gene>
    <name evidence="2" type="ORF">GCM10022268_18260</name>
</gene>
<reference evidence="3" key="1">
    <citation type="journal article" date="2019" name="Int. J. Syst. Evol. Microbiol.">
        <title>The Global Catalogue of Microorganisms (GCM) 10K type strain sequencing project: providing services to taxonomists for standard genome sequencing and annotation.</title>
        <authorList>
            <consortium name="The Broad Institute Genomics Platform"/>
            <consortium name="The Broad Institute Genome Sequencing Center for Infectious Disease"/>
            <person name="Wu L."/>
            <person name="Ma J."/>
        </authorList>
    </citation>
    <scope>NUCLEOTIDE SEQUENCE [LARGE SCALE GENOMIC DNA]</scope>
    <source>
        <strain evidence="3">JCM 17498</strain>
    </source>
</reference>
<dbReference type="InterPro" id="IPR054189">
    <property type="entry name" value="DUF6894"/>
</dbReference>
<evidence type="ECO:0000313" key="2">
    <source>
        <dbReference type="EMBL" id="GAA3709310.1"/>
    </source>
</evidence>
<dbReference type="Pfam" id="PF21834">
    <property type="entry name" value="DUF6894"/>
    <property type="match status" value="1"/>
</dbReference>
<comment type="caution">
    <text evidence="2">The sequence shown here is derived from an EMBL/GenBank/DDBJ whole genome shotgun (WGS) entry which is preliminary data.</text>
</comment>
<keyword evidence="3" id="KW-1185">Reference proteome</keyword>